<dbReference type="InterPro" id="IPR017941">
    <property type="entry name" value="Rieske_2Fe-2S"/>
</dbReference>
<dbReference type="SUPFAM" id="SSF50022">
    <property type="entry name" value="ISP domain"/>
    <property type="match status" value="1"/>
</dbReference>
<dbReference type="Gene3D" id="2.102.10.10">
    <property type="entry name" value="Rieske [2Fe-2S] iron-sulphur domain"/>
    <property type="match status" value="1"/>
</dbReference>
<reference evidence="6 7" key="1">
    <citation type="submission" date="2023-12" db="EMBL/GenBank/DDBJ databases">
        <title>the genome sequence of Hyalangium sp. s54d21.</title>
        <authorList>
            <person name="Zhang X."/>
        </authorList>
    </citation>
    <scope>NUCLEOTIDE SEQUENCE [LARGE SCALE GENOMIC DNA]</scope>
    <source>
        <strain evidence="7">s54d21</strain>
    </source>
</reference>
<gene>
    <name evidence="6" type="ORF">SYV04_00515</name>
</gene>
<evidence type="ECO:0000313" key="6">
    <source>
        <dbReference type="EMBL" id="MDY7224835.1"/>
    </source>
</evidence>
<name>A0ABU5GUH8_9BACT</name>
<sequence length="114" mass="12379">MDGRATEPFIPVARLSDLDERGRLVVRVEGTPVAILRIAGQLYAMQDTCPHRGGPLSEGDVDGYLVHCPLHAWPFDVRTGACPSNAGVRLRIYAVRVVGEEIQVAPFSDRVSAP</sequence>
<dbReference type="InterPro" id="IPR036922">
    <property type="entry name" value="Rieske_2Fe-2S_sf"/>
</dbReference>
<accession>A0ABU5GUH8</accession>
<proteinExistence type="predicted"/>
<organism evidence="6 7">
    <name type="scientific">Hyalangium rubrum</name>
    <dbReference type="NCBI Taxonomy" id="3103134"/>
    <lineage>
        <taxon>Bacteria</taxon>
        <taxon>Pseudomonadati</taxon>
        <taxon>Myxococcota</taxon>
        <taxon>Myxococcia</taxon>
        <taxon>Myxococcales</taxon>
        <taxon>Cystobacterineae</taxon>
        <taxon>Archangiaceae</taxon>
        <taxon>Hyalangium</taxon>
    </lineage>
</organism>
<dbReference type="PANTHER" id="PTHR21496:SF23">
    <property type="entry name" value="3-PHENYLPROPIONATE_CINNAMIC ACID DIOXYGENASE FERREDOXIN SUBUNIT"/>
    <property type="match status" value="1"/>
</dbReference>
<evidence type="ECO:0000256" key="4">
    <source>
        <dbReference type="ARBA" id="ARBA00023014"/>
    </source>
</evidence>
<evidence type="ECO:0000256" key="3">
    <source>
        <dbReference type="ARBA" id="ARBA00023004"/>
    </source>
</evidence>
<keyword evidence="1" id="KW-0001">2Fe-2S</keyword>
<evidence type="ECO:0000256" key="2">
    <source>
        <dbReference type="ARBA" id="ARBA00022723"/>
    </source>
</evidence>
<keyword evidence="3" id="KW-0408">Iron</keyword>
<comment type="caution">
    <text evidence="6">The sequence shown here is derived from an EMBL/GenBank/DDBJ whole genome shotgun (WGS) entry which is preliminary data.</text>
</comment>
<protein>
    <submittedName>
        <fullName evidence="6">Rieske 2Fe-2S domain-containing protein</fullName>
    </submittedName>
</protein>
<evidence type="ECO:0000256" key="1">
    <source>
        <dbReference type="ARBA" id="ARBA00022714"/>
    </source>
</evidence>
<feature type="domain" description="Rieske" evidence="5">
    <location>
        <begin position="10"/>
        <end position="104"/>
    </location>
</feature>
<dbReference type="Proteomes" id="UP001291309">
    <property type="component" value="Unassembled WGS sequence"/>
</dbReference>
<dbReference type="PROSITE" id="PS51296">
    <property type="entry name" value="RIESKE"/>
    <property type="match status" value="1"/>
</dbReference>
<evidence type="ECO:0000313" key="7">
    <source>
        <dbReference type="Proteomes" id="UP001291309"/>
    </source>
</evidence>
<dbReference type="Pfam" id="PF00355">
    <property type="entry name" value="Rieske"/>
    <property type="match status" value="1"/>
</dbReference>
<dbReference type="RefSeq" id="WP_321543563.1">
    <property type="nucleotide sequence ID" value="NZ_JAXIVS010000001.1"/>
</dbReference>
<keyword evidence="4" id="KW-0411">Iron-sulfur</keyword>
<dbReference type="EMBL" id="JAXIVS010000001">
    <property type="protein sequence ID" value="MDY7224835.1"/>
    <property type="molecule type" value="Genomic_DNA"/>
</dbReference>
<keyword evidence="7" id="KW-1185">Reference proteome</keyword>
<evidence type="ECO:0000259" key="5">
    <source>
        <dbReference type="PROSITE" id="PS51296"/>
    </source>
</evidence>
<dbReference type="PANTHER" id="PTHR21496">
    <property type="entry name" value="FERREDOXIN-RELATED"/>
    <property type="match status" value="1"/>
</dbReference>
<keyword evidence="2" id="KW-0479">Metal-binding</keyword>